<reference evidence="1" key="1">
    <citation type="journal article" date="2014" name="Front. Microbiol.">
        <title>High frequency of phylogenetically diverse reductive dehalogenase-homologous genes in deep subseafloor sedimentary metagenomes.</title>
        <authorList>
            <person name="Kawai M."/>
            <person name="Futagami T."/>
            <person name="Toyoda A."/>
            <person name="Takaki Y."/>
            <person name="Nishi S."/>
            <person name="Hori S."/>
            <person name="Arai W."/>
            <person name="Tsubouchi T."/>
            <person name="Morono Y."/>
            <person name="Uchiyama I."/>
            <person name="Ito T."/>
            <person name="Fujiyama A."/>
            <person name="Inagaki F."/>
            <person name="Takami H."/>
        </authorList>
    </citation>
    <scope>NUCLEOTIDE SEQUENCE</scope>
    <source>
        <strain evidence="1">Expedition CK06-06</strain>
    </source>
</reference>
<proteinExistence type="predicted"/>
<dbReference type="AlphaFoldDB" id="X1VAR7"/>
<sequence>MTIDQAINRLKLLVSKTEGYFDDEDINATKLGIEALDFVKSSRVQYGVIPHNLLPGETLKKE</sequence>
<evidence type="ECO:0000313" key="1">
    <source>
        <dbReference type="EMBL" id="GAJ02880.1"/>
    </source>
</evidence>
<dbReference type="EMBL" id="BARW01033964">
    <property type="protein sequence ID" value="GAJ02880.1"/>
    <property type="molecule type" value="Genomic_DNA"/>
</dbReference>
<accession>X1VAR7</accession>
<name>X1VAR7_9ZZZZ</name>
<organism evidence="1">
    <name type="scientific">marine sediment metagenome</name>
    <dbReference type="NCBI Taxonomy" id="412755"/>
    <lineage>
        <taxon>unclassified sequences</taxon>
        <taxon>metagenomes</taxon>
        <taxon>ecological metagenomes</taxon>
    </lineage>
</organism>
<gene>
    <name evidence="1" type="ORF">S12H4_53364</name>
</gene>
<protein>
    <submittedName>
        <fullName evidence="1">Uncharacterized protein</fullName>
    </submittedName>
</protein>
<comment type="caution">
    <text evidence="1">The sequence shown here is derived from an EMBL/GenBank/DDBJ whole genome shotgun (WGS) entry which is preliminary data.</text>
</comment>